<evidence type="ECO:0000313" key="1">
    <source>
        <dbReference type="EMBL" id="MCE3215510.1"/>
    </source>
</evidence>
<name>A0ABS8WTV9_DATST</name>
<dbReference type="Proteomes" id="UP000823775">
    <property type="component" value="Unassembled WGS sequence"/>
</dbReference>
<organism evidence="1 2">
    <name type="scientific">Datura stramonium</name>
    <name type="common">Jimsonweed</name>
    <name type="synonym">Common thornapple</name>
    <dbReference type="NCBI Taxonomy" id="4076"/>
    <lineage>
        <taxon>Eukaryota</taxon>
        <taxon>Viridiplantae</taxon>
        <taxon>Streptophyta</taxon>
        <taxon>Embryophyta</taxon>
        <taxon>Tracheophyta</taxon>
        <taxon>Spermatophyta</taxon>
        <taxon>Magnoliopsida</taxon>
        <taxon>eudicotyledons</taxon>
        <taxon>Gunneridae</taxon>
        <taxon>Pentapetalae</taxon>
        <taxon>asterids</taxon>
        <taxon>lamiids</taxon>
        <taxon>Solanales</taxon>
        <taxon>Solanaceae</taxon>
        <taxon>Solanoideae</taxon>
        <taxon>Datureae</taxon>
        <taxon>Datura</taxon>
    </lineage>
</organism>
<reference evidence="1 2" key="1">
    <citation type="journal article" date="2021" name="BMC Genomics">
        <title>Datura genome reveals duplications of psychoactive alkaloid biosynthetic genes and high mutation rate following tissue culture.</title>
        <authorList>
            <person name="Rajewski A."/>
            <person name="Carter-House D."/>
            <person name="Stajich J."/>
            <person name="Litt A."/>
        </authorList>
    </citation>
    <scope>NUCLEOTIDE SEQUENCE [LARGE SCALE GENOMIC DNA]</scope>
    <source>
        <strain evidence="1">AR-01</strain>
    </source>
</reference>
<dbReference type="PANTHER" id="PTHR10811">
    <property type="entry name" value="FRINGE-RELATED"/>
    <property type="match status" value="1"/>
</dbReference>
<keyword evidence="2" id="KW-1185">Reference proteome</keyword>
<gene>
    <name evidence="1" type="ORF">HAX54_002632</name>
</gene>
<protein>
    <submittedName>
        <fullName evidence="1">Uncharacterized protein</fullName>
    </submittedName>
</protein>
<evidence type="ECO:0000313" key="2">
    <source>
        <dbReference type="Proteomes" id="UP000823775"/>
    </source>
</evidence>
<comment type="caution">
    <text evidence="1">The sequence shown here is derived from an EMBL/GenBank/DDBJ whole genome shotgun (WGS) entry which is preliminary data.</text>
</comment>
<dbReference type="EMBL" id="JACEIK010011185">
    <property type="protein sequence ID" value="MCE3215510.1"/>
    <property type="molecule type" value="Genomic_DNA"/>
</dbReference>
<proteinExistence type="predicted"/>
<sequence>MAIHLLFQDLALEESAKTWNSRKNYSELWWEPNVTRGFVWLDEKPQENETWPESSPPYRVSSEDHEDCEFELGLEDVRWFVMGAAMQFSEDLVTVLGKYDHNEMYYIGGNSESVERSLAHFCIMAYGGELGIAIDYPLAGAREGFR</sequence>
<accession>A0ABS8WTV9</accession>